<dbReference type="Gene3D" id="1.10.443.10">
    <property type="entry name" value="Intergrase catalytic core"/>
    <property type="match status" value="1"/>
</dbReference>
<dbReference type="EMBL" id="QYUO01000003">
    <property type="protein sequence ID" value="RJF92206.1"/>
    <property type="molecule type" value="Genomic_DNA"/>
</dbReference>
<accession>A0A3A3FFR9</accession>
<dbReference type="AlphaFoldDB" id="A0A3A3FFR9"/>
<dbReference type="GO" id="GO:0006310">
    <property type="term" value="P:DNA recombination"/>
    <property type="evidence" value="ECO:0007669"/>
    <property type="project" value="UniProtKB-KW"/>
</dbReference>
<dbReference type="InterPro" id="IPR002104">
    <property type="entry name" value="Integrase_catalytic"/>
</dbReference>
<name>A0A3A3FFR9_9BURK</name>
<dbReference type="InterPro" id="IPR011010">
    <property type="entry name" value="DNA_brk_join_enz"/>
</dbReference>
<dbReference type="InterPro" id="IPR013762">
    <property type="entry name" value="Integrase-like_cat_sf"/>
</dbReference>
<organism evidence="3 4">
    <name type="scientific">Noviherbaspirillum saxi</name>
    <dbReference type="NCBI Taxonomy" id="2320863"/>
    <lineage>
        <taxon>Bacteria</taxon>
        <taxon>Pseudomonadati</taxon>
        <taxon>Pseudomonadota</taxon>
        <taxon>Betaproteobacteria</taxon>
        <taxon>Burkholderiales</taxon>
        <taxon>Oxalobacteraceae</taxon>
        <taxon>Noviherbaspirillum</taxon>
    </lineage>
</organism>
<keyword evidence="1" id="KW-0233">DNA recombination</keyword>
<dbReference type="SUPFAM" id="SSF56349">
    <property type="entry name" value="DNA breaking-rejoining enzymes"/>
    <property type="match status" value="1"/>
</dbReference>
<reference evidence="4" key="1">
    <citation type="submission" date="2018-09" db="EMBL/GenBank/DDBJ databases">
        <authorList>
            <person name="Zhu H."/>
        </authorList>
    </citation>
    <scope>NUCLEOTIDE SEQUENCE [LARGE SCALE GENOMIC DNA]</scope>
    <source>
        <strain evidence="4">K1R23-30</strain>
    </source>
</reference>
<dbReference type="GO" id="GO:0015074">
    <property type="term" value="P:DNA integration"/>
    <property type="evidence" value="ECO:0007669"/>
    <property type="project" value="InterPro"/>
</dbReference>
<dbReference type="GO" id="GO:0003677">
    <property type="term" value="F:DNA binding"/>
    <property type="evidence" value="ECO:0007669"/>
    <property type="project" value="InterPro"/>
</dbReference>
<keyword evidence="4" id="KW-1185">Reference proteome</keyword>
<evidence type="ECO:0000313" key="4">
    <source>
        <dbReference type="Proteomes" id="UP000265955"/>
    </source>
</evidence>
<evidence type="ECO:0000256" key="1">
    <source>
        <dbReference type="ARBA" id="ARBA00023172"/>
    </source>
</evidence>
<feature type="domain" description="Tyr recombinase" evidence="2">
    <location>
        <begin position="29"/>
        <end position="245"/>
    </location>
</feature>
<proteinExistence type="predicted"/>
<evidence type="ECO:0000259" key="2">
    <source>
        <dbReference type="PROSITE" id="PS51898"/>
    </source>
</evidence>
<protein>
    <recommendedName>
        <fullName evidence="2">Tyr recombinase domain-containing protein</fullName>
    </recommendedName>
</protein>
<sequence>MRLAFLYKHVLQVELPWIDNLPKPSKLPRQPAVLTRQDVDLIFAQMEGTHVLNTRLLYGTGMRLVECAQRRVSDIDFQRRETTIRRSKGGKDRLTMLPSSLIQPLRDQLVCAKSMYEEDRLYRRNGVMLPGTLERKYPSAGIQWGRFWAFPSDHESTDPRSGVVRRHVHSTQERTCFAIWRLVERKALPLASLAAFLAAKLMWKKGTLRSTAFPDIEHAPAMCWSFDQVYCEQRRRRSSARDKYRTSALRMLRFPVCGAKMHRACPDHEETCSYVGRST</sequence>
<dbReference type="Pfam" id="PF00589">
    <property type="entry name" value="Phage_integrase"/>
    <property type="match status" value="1"/>
</dbReference>
<dbReference type="Proteomes" id="UP000265955">
    <property type="component" value="Unassembled WGS sequence"/>
</dbReference>
<gene>
    <name evidence="3" type="ORF">D3871_26600</name>
</gene>
<dbReference type="OrthoDB" id="8701461at2"/>
<dbReference type="PROSITE" id="PS51898">
    <property type="entry name" value="TYR_RECOMBINASE"/>
    <property type="match status" value="1"/>
</dbReference>
<comment type="caution">
    <text evidence="3">The sequence shown here is derived from an EMBL/GenBank/DDBJ whole genome shotgun (WGS) entry which is preliminary data.</text>
</comment>
<evidence type="ECO:0000313" key="3">
    <source>
        <dbReference type="EMBL" id="RJF92206.1"/>
    </source>
</evidence>